<proteinExistence type="predicted"/>
<evidence type="ECO:0000256" key="1">
    <source>
        <dbReference type="SAM" id="Phobius"/>
    </source>
</evidence>
<keyword evidence="1" id="KW-0472">Membrane</keyword>
<dbReference type="EMBL" id="JAPDFW010000125">
    <property type="protein sequence ID" value="KAJ5067700.1"/>
    <property type="molecule type" value="Genomic_DNA"/>
</dbReference>
<keyword evidence="1" id="KW-1133">Transmembrane helix</keyword>
<evidence type="ECO:0000313" key="4">
    <source>
        <dbReference type="Proteomes" id="UP001149090"/>
    </source>
</evidence>
<feature type="chain" id="PRO_5040227350" evidence="2">
    <location>
        <begin position="18"/>
        <end position="319"/>
    </location>
</feature>
<dbReference type="Proteomes" id="UP001149090">
    <property type="component" value="Unassembled WGS sequence"/>
</dbReference>
<comment type="caution">
    <text evidence="3">The sequence shown here is derived from an EMBL/GenBank/DDBJ whole genome shotgun (WGS) entry which is preliminary data.</text>
</comment>
<name>A0A9Q0LAG5_ANAIG</name>
<keyword evidence="2" id="KW-0732">Signal</keyword>
<sequence>MNFYIIFILISFFYLESFQTPKLHLPVFVWSNKEFYKGINQRISTPYSQESILKYISIISQKTNEQKIEDLDIHNYISIPENTNLDVVIFFILPEMRSDELLPLTQACEGKNLLSYIAEEIMTKSKSSLLFSQMHQENPDSFQQELDKLLIPGEALFLKYLPQIDTFVPQDNQFTIEKKITNEKLSSVLEEFITNSNSNTKFILVDIARLPQQEQPLCRGTNLIDSFLKFLNQPENQQISYIQVFTANKPSLINENIKFTFDQNENSENPSLLSFDDSFSQFKIQNQVNDAWNNLLAIIFLMTALFVVAFYILIADLNK</sequence>
<dbReference type="AlphaFoldDB" id="A0A9Q0LAG5"/>
<feature type="signal peptide" evidence="2">
    <location>
        <begin position="1"/>
        <end position="17"/>
    </location>
</feature>
<gene>
    <name evidence="3" type="ORF">M0811_02890</name>
</gene>
<evidence type="ECO:0000313" key="3">
    <source>
        <dbReference type="EMBL" id="KAJ5067700.1"/>
    </source>
</evidence>
<accession>A0A9Q0LAG5</accession>
<evidence type="ECO:0000256" key="2">
    <source>
        <dbReference type="SAM" id="SignalP"/>
    </source>
</evidence>
<reference evidence="3" key="1">
    <citation type="submission" date="2022-10" db="EMBL/GenBank/DDBJ databases">
        <title>Novel sulphate-reducing endosymbionts in the free-living metamonad Anaeramoeba.</title>
        <authorList>
            <person name="Jerlstrom-Hultqvist J."/>
            <person name="Cepicka I."/>
            <person name="Gallot-Lavallee L."/>
            <person name="Salas-Leiva D."/>
            <person name="Curtis B.A."/>
            <person name="Zahonova K."/>
            <person name="Pipaliya S."/>
            <person name="Dacks J."/>
            <person name="Roger A.J."/>
        </authorList>
    </citation>
    <scope>NUCLEOTIDE SEQUENCE</scope>
    <source>
        <strain evidence="3">BMAN</strain>
    </source>
</reference>
<feature type="transmembrane region" description="Helical" evidence="1">
    <location>
        <begin position="291"/>
        <end position="314"/>
    </location>
</feature>
<keyword evidence="4" id="KW-1185">Reference proteome</keyword>
<protein>
    <submittedName>
        <fullName evidence="3">Uncharacterized protein</fullName>
    </submittedName>
</protein>
<keyword evidence="1" id="KW-0812">Transmembrane</keyword>
<organism evidence="3 4">
    <name type="scientific">Anaeramoeba ignava</name>
    <name type="common">Anaerobic marine amoeba</name>
    <dbReference type="NCBI Taxonomy" id="1746090"/>
    <lineage>
        <taxon>Eukaryota</taxon>
        <taxon>Metamonada</taxon>
        <taxon>Anaeramoebidae</taxon>
        <taxon>Anaeramoeba</taxon>
    </lineage>
</organism>